<sequence length="283" mass="32109">MGAAQIAYLSTLHPSLFTSLILIEPPVYPEMLPKVSLAQMRGMLRRREEWPDRSAAEKAIRKSPYYGRWDPRVLERYLKHGLRESTNSQQDGSPVRTVAYKELEVAHIMRLNDRGVGLNSGENVTHEDRRYVPDLDIATAIQSTPLYAPWPRQMFFLLPQLRHWVLYTDGDKSPRTTPEITKARLETTGTGQGGSGGKRVGTVKHVLIKGGQHTIPLDEHLGQVAEAAGQFIVDEMKRFQESRPANDLGYDGEADEPPRMNPKMLHVIAKYEEEKERIEKAML</sequence>
<dbReference type="AlphaFoldDB" id="A0AAJ0G4S2"/>
<keyword evidence="2" id="KW-1185">Reference proteome</keyword>
<evidence type="ECO:0000313" key="1">
    <source>
        <dbReference type="EMBL" id="KAK3046689.1"/>
    </source>
</evidence>
<dbReference type="Gene3D" id="3.40.50.1820">
    <property type="entry name" value="alpha/beta hydrolase"/>
    <property type="match status" value="1"/>
</dbReference>
<proteinExistence type="predicted"/>
<organism evidence="1 2">
    <name type="scientific">Extremus antarcticus</name>
    <dbReference type="NCBI Taxonomy" id="702011"/>
    <lineage>
        <taxon>Eukaryota</taxon>
        <taxon>Fungi</taxon>
        <taxon>Dikarya</taxon>
        <taxon>Ascomycota</taxon>
        <taxon>Pezizomycotina</taxon>
        <taxon>Dothideomycetes</taxon>
        <taxon>Dothideomycetidae</taxon>
        <taxon>Mycosphaerellales</taxon>
        <taxon>Extremaceae</taxon>
        <taxon>Extremus</taxon>
    </lineage>
</organism>
<evidence type="ECO:0000313" key="2">
    <source>
        <dbReference type="Proteomes" id="UP001271007"/>
    </source>
</evidence>
<comment type="caution">
    <text evidence="1">The sequence shown here is derived from an EMBL/GenBank/DDBJ whole genome shotgun (WGS) entry which is preliminary data.</text>
</comment>
<name>A0AAJ0G4S2_9PEZI</name>
<gene>
    <name evidence="1" type="ORF">LTR09_011836</name>
</gene>
<reference evidence="1" key="1">
    <citation type="submission" date="2023-04" db="EMBL/GenBank/DDBJ databases">
        <title>Black Yeasts Isolated from many extreme environments.</title>
        <authorList>
            <person name="Coleine C."/>
            <person name="Stajich J.E."/>
            <person name="Selbmann L."/>
        </authorList>
    </citation>
    <scope>NUCLEOTIDE SEQUENCE</scope>
    <source>
        <strain evidence="1">CCFEE 5312</strain>
    </source>
</reference>
<accession>A0AAJ0G4S2</accession>
<dbReference type="SUPFAM" id="SSF53474">
    <property type="entry name" value="alpha/beta-Hydrolases"/>
    <property type="match status" value="1"/>
</dbReference>
<dbReference type="InterPro" id="IPR029058">
    <property type="entry name" value="AB_hydrolase_fold"/>
</dbReference>
<protein>
    <submittedName>
        <fullName evidence="1">Uncharacterized protein</fullName>
    </submittedName>
</protein>
<dbReference type="Proteomes" id="UP001271007">
    <property type="component" value="Unassembled WGS sequence"/>
</dbReference>
<dbReference type="EMBL" id="JAWDJX010000083">
    <property type="protein sequence ID" value="KAK3046689.1"/>
    <property type="molecule type" value="Genomic_DNA"/>
</dbReference>